<protein>
    <submittedName>
        <fullName evidence="1">Caffeic acid 3-O-methyltransferase 2</fullName>
    </submittedName>
</protein>
<keyword evidence="2" id="KW-1185">Reference proteome</keyword>
<accession>A0AAD9B5L2</accession>
<sequence>MTKHAMIARPLGGVSPAHILEIDLPLAPDAGARESRGLAEACRLTAGRDGEDVLTNPAGAFKDREGQGCYEFRSALYSCLFISTA</sequence>
<gene>
    <name evidence="1" type="ORF">KUDE01_003028</name>
</gene>
<dbReference type="AlphaFoldDB" id="A0AAD9B5L2"/>
<dbReference type="Proteomes" id="UP001228049">
    <property type="component" value="Unassembled WGS sequence"/>
</dbReference>
<dbReference type="EMBL" id="JASDAP010000027">
    <property type="protein sequence ID" value="KAK1877720.1"/>
    <property type="molecule type" value="Genomic_DNA"/>
</dbReference>
<reference evidence="1" key="1">
    <citation type="submission" date="2023-04" db="EMBL/GenBank/DDBJ databases">
        <title>Chromosome-level genome of Chaenocephalus aceratus.</title>
        <authorList>
            <person name="Park H."/>
        </authorList>
    </citation>
    <scope>NUCLEOTIDE SEQUENCE</scope>
    <source>
        <strain evidence="1">DE</strain>
        <tissue evidence="1">Muscle</tissue>
    </source>
</reference>
<proteinExistence type="predicted"/>
<name>A0AAD9B5L2_DISEL</name>
<evidence type="ECO:0000313" key="2">
    <source>
        <dbReference type="Proteomes" id="UP001228049"/>
    </source>
</evidence>
<evidence type="ECO:0000313" key="1">
    <source>
        <dbReference type="EMBL" id="KAK1877720.1"/>
    </source>
</evidence>
<organism evidence="1 2">
    <name type="scientific">Dissostichus eleginoides</name>
    <name type="common">Patagonian toothfish</name>
    <name type="synonym">Dissostichus amissus</name>
    <dbReference type="NCBI Taxonomy" id="100907"/>
    <lineage>
        <taxon>Eukaryota</taxon>
        <taxon>Metazoa</taxon>
        <taxon>Chordata</taxon>
        <taxon>Craniata</taxon>
        <taxon>Vertebrata</taxon>
        <taxon>Euteleostomi</taxon>
        <taxon>Actinopterygii</taxon>
        <taxon>Neopterygii</taxon>
        <taxon>Teleostei</taxon>
        <taxon>Neoteleostei</taxon>
        <taxon>Acanthomorphata</taxon>
        <taxon>Eupercaria</taxon>
        <taxon>Perciformes</taxon>
        <taxon>Notothenioidei</taxon>
        <taxon>Nototheniidae</taxon>
        <taxon>Dissostichus</taxon>
    </lineage>
</organism>
<comment type="caution">
    <text evidence="1">The sequence shown here is derived from an EMBL/GenBank/DDBJ whole genome shotgun (WGS) entry which is preliminary data.</text>
</comment>